<dbReference type="PANTHER" id="PTHR40277:SF1">
    <property type="entry name" value="BLL5419 PROTEIN"/>
    <property type="match status" value="1"/>
</dbReference>
<feature type="transmembrane region" description="Helical" evidence="6">
    <location>
        <begin position="154"/>
        <end position="176"/>
    </location>
</feature>
<evidence type="ECO:0000256" key="6">
    <source>
        <dbReference type="SAM" id="Phobius"/>
    </source>
</evidence>
<evidence type="ECO:0000256" key="2">
    <source>
        <dbReference type="ARBA" id="ARBA00022475"/>
    </source>
</evidence>
<feature type="transmembrane region" description="Helical" evidence="6">
    <location>
        <begin position="206"/>
        <end position="231"/>
    </location>
</feature>
<sequence>MWKKILTAKVTRYLFSLILLYFAFQKVNIVALGKDIISVPWWVIPSLLLYLFPIMILGGWRWATLVLVRVTFTDVLAFTKAIYLGGFYGLFFPTPFAGDLIKWTALLKKYPNISKTRFVGSVLLDRVIGFTALCFVALVAICFGKLFGYTFPNYLWIVFGSLNFGLVVFYCLAFIIDFEMLIKRFKKLEKLAEIVGLLRRATKSDLILVFGLCLISEPLWMATTWFIAIIFGLDLHLLDVLIFMPIIALILVLPISVAGFGARETLFVYFFSSLGLPADKILAVSTFNGILGIFGSLIGGVLTFF</sequence>
<feature type="transmembrane region" description="Helical" evidence="6">
    <location>
        <begin position="12"/>
        <end position="32"/>
    </location>
</feature>
<feature type="transmembrane region" description="Helical" evidence="6">
    <location>
        <begin position="39"/>
        <end position="62"/>
    </location>
</feature>
<feature type="transmembrane region" description="Helical" evidence="6">
    <location>
        <begin position="281"/>
        <end position="304"/>
    </location>
</feature>
<comment type="subcellular location">
    <subcellularLocation>
        <location evidence="1">Cell membrane</location>
        <topology evidence="1">Multi-pass membrane protein</topology>
    </subcellularLocation>
</comment>
<comment type="caution">
    <text evidence="7">The sequence shown here is derived from an EMBL/GenBank/DDBJ whole genome shotgun (WGS) entry which is preliminary data.</text>
</comment>
<evidence type="ECO:0000256" key="5">
    <source>
        <dbReference type="ARBA" id="ARBA00023136"/>
    </source>
</evidence>
<organism evidence="7 8">
    <name type="scientific">Candidatus Shapirobacteria bacterium CG2_30_35_20</name>
    <dbReference type="NCBI Taxonomy" id="1805376"/>
    <lineage>
        <taxon>Bacteria</taxon>
        <taxon>Candidatus Shapironibacteriota</taxon>
    </lineage>
</organism>
<keyword evidence="2" id="KW-1003">Cell membrane</keyword>
<dbReference type="AlphaFoldDB" id="A0A1J5HZ78"/>
<dbReference type="Pfam" id="PF03706">
    <property type="entry name" value="LPG_synthase_TM"/>
    <property type="match status" value="1"/>
</dbReference>
<protein>
    <recommendedName>
        <fullName evidence="9">Flippase-like domain-containing protein</fullName>
    </recommendedName>
</protein>
<name>A0A1J5HZ78_9BACT</name>
<evidence type="ECO:0000256" key="1">
    <source>
        <dbReference type="ARBA" id="ARBA00004651"/>
    </source>
</evidence>
<keyword evidence="3 6" id="KW-0812">Transmembrane</keyword>
<feature type="transmembrane region" description="Helical" evidence="6">
    <location>
        <begin position="127"/>
        <end position="148"/>
    </location>
</feature>
<dbReference type="InterPro" id="IPR022791">
    <property type="entry name" value="L-PG_synthase/AglD"/>
</dbReference>
<evidence type="ECO:0000313" key="8">
    <source>
        <dbReference type="Proteomes" id="UP000182344"/>
    </source>
</evidence>
<gene>
    <name evidence="7" type="ORF">AUK05_02045</name>
</gene>
<dbReference type="EMBL" id="MNZO01000028">
    <property type="protein sequence ID" value="OIP87130.1"/>
    <property type="molecule type" value="Genomic_DNA"/>
</dbReference>
<dbReference type="STRING" id="1805376.AUK05_02045"/>
<evidence type="ECO:0000256" key="3">
    <source>
        <dbReference type="ARBA" id="ARBA00022692"/>
    </source>
</evidence>
<dbReference type="GO" id="GO:0005886">
    <property type="term" value="C:plasma membrane"/>
    <property type="evidence" value="ECO:0007669"/>
    <property type="project" value="UniProtKB-SubCell"/>
</dbReference>
<dbReference type="Proteomes" id="UP000182344">
    <property type="component" value="Unassembled WGS sequence"/>
</dbReference>
<dbReference type="PANTHER" id="PTHR40277">
    <property type="entry name" value="BLL5419 PROTEIN"/>
    <property type="match status" value="1"/>
</dbReference>
<evidence type="ECO:0000313" key="7">
    <source>
        <dbReference type="EMBL" id="OIP87130.1"/>
    </source>
</evidence>
<proteinExistence type="predicted"/>
<accession>A0A1J5HZ78</accession>
<evidence type="ECO:0008006" key="9">
    <source>
        <dbReference type="Google" id="ProtNLM"/>
    </source>
</evidence>
<keyword evidence="4 6" id="KW-1133">Transmembrane helix</keyword>
<reference evidence="7 8" key="1">
    <citation type="journal article" date="2016" name="Environ. Microbiol.">
        <title>Genomic resolution of a cold subsurface aquifer community provides metabolic insights for novel microbes adapted to high CO concentrations.</title>
        <authorList>
            <person name="Probst A.J."/>
            <person name="Castelle C.J."/>
            <person name="Singh A."/>
            <person name="Brown C.T."/>
            <person name="Anantharaman K."/>
            <person name="Sharon I."/>
            <person name="Hug L.A."/>
            <person name="Burstein D."/>
            <person name="Emerson J.B."/>
            <person name="Thomas B.C."/>
            <person name="Banfield J.F."/>
        </authorList>
    </citation>
    <scope>NUCLEOTIDE SEQUENCE [LARGE SCALE GENOMIC DNA]</scope>
    <source>
        <strain evidence="7">CG2_30_35_20</strain>
    </source>
</reference>
<keyword evidence="5 6" id="KW-0472">Membrane</keyword>
<evidence type="ECO:0000256" key="4">
    <source>
        <dbReference type="ARBA" id="ARBA00022989"/>
    </source>
</evidence>
<feature type="transmembrane region" description="Helical" evidence="6">
    <location>
        <begin position="237"/>
        <end position="260"/>
    </location>
</feature>
<feature type="transmembrane region" description="Helical" evidence="6">
    <location>
        <begin position="82"/>
        <end position="106"/>
    </location>
</feature>